<name>A0A2M7WSG4_9BACT</name>
<dbReference type="AlphaFoldDB" id="A0A2M7WSG4"/>
<proteinExistence type="predicted"/>
<protein>
    <recommendedName>
        <fullName evidence="1">DUF2779 domain-containing protein</fullName>
    </recommendedName>
</protein>
<evidence type="ECO:0000313" key="3">
    <source>
        <dbReference type="Proteomes" id="UP000230758"/>
    </source>
</evidence>
<sequence>MVISKSEFMMFLRHPAWLWLKKYDKSKIPIPDEDLQARFDEGTLFEEYAEKLFPNAVKLGYKNNGEFSGSKYYALPESTKKELDSKTRVIMQGRVEQDNLTAIFDVLERVDPPAGGNTFNLYEIKSSTSVKPEHIPDLAFQTIVLEKGGLTIQDMYVLHVNNEYVKNGPIDPKGITKISKVTDEVRDSIVETEGNIEKAFAVLSKKEMPDISPRHLSQGSLEEWLEIFSLVKGDLPRYSIYKLAGISPKKIEELEDLGIELINDIPGDFALSEKQEKQVEATKSGEPNIDKEEIKEFLSTFEFPLYFFDYETMAGVIPVFDGTRPYQQVPFQYSLHIQETREGGLIHKEYLHTENTDPVLSLLKQMQEDFGAKGSVVSWYKQFEMARNNEMALRYPEFAPLLQGINDRMVDLMIPFSKGWFVDKDFFGSASLKAVLPVLVPELSYKELEVSHGGMAQRVWMETVLGGKNTETKSEIMVNLRKYCTLDTYAMYAIYMRLIELL</sequence>
<dbReference type="Proteomes" id="UP000230758">
    <property type="component" value="Unassembled WGS sequence"/>
</dbReference>
<organism evidence="2 3">
    <name type="scientific">Candidatus Zambryskibacteria bacterium CG_4_9_14_3_um_filter_42_15</name>
    <dbReference type="NCBI Taxonomy" id="1975112"/>
    <lineage>
        <taxon>Bacteria</taxon>
        <taxon>Candidatus Zambryskiibacteriota</taxon>
    </lineage>
</organism>
<dbReference type="InterPro" id="IPR021301">
    <property type="entry name" value="DUF2779"/>
</dbReference>
<feature type="domain" description="DUF2779" evidence="1">
    <location>
        <begin position="306"/>
        <end position="431"/>
    </location>
</feature>
<dbReference type="Pfam" id="PF11074">
    <property type="entry name" value="DUF2779"/>
    <property type="match status" value="1"/>
</dbReference>
<dbReference type="EMBL" id="PFXF01000016">
    <property type="protein sequence ID" value="PJA32945.1"/>
    <property type="molecule type" value="Genomic_DNA"/>
</dbReference>
<evidence type="ECO:0000313" key="2">
    <source>
        <dbReference type="EMBL" id="PJA32945.1"/>
    </source>
</evidence>
<comment type="caution">
    <text evidence="2">The sequence shown here is derived from an EMBL/GenBank/DDBJ whole genome shotgun (WGS) entry which is preliminary data.</text>
</comment>
<reference evidence="3" key="1">
    <citation type="submission" date="2017-09" db="EMBL/GenBank/DDBJ databases">
        <title>Depth-based differentiation of microbial function through sediment-hosted aquifers and enrichment of novel symbionts in the deep terrestrial subsurface.</title>
        <authorList>
            <person name="Probst A.J."/>
            <person name="Ladd B."/>
            <person name="Jarett J.K."/>
            <person name="Geller-Mcgrath D.E."/>
            <person name="Sieber C.M.K."/>
            <person name="Emerson J.B."/>
            <person name="Anantharaman K."/>
            <person name="Thomas B.C."/>
            <person name="Malmstrom R."/>
            <person name="Stieglmeier M."/>
            <person name="Klingl A."/>
            <person name="Woyke T."/>
            <person name="Ryan C.M."/>
            <person name="Banfield J.F."/>
        </authorList>
    </citation>
    <scope>NUCLEOTIDE SEQUENCE [LARGE SCALE GENOMIC DNA]</scope>
</reference>
<accession>A0A2M7WSG4</accession>
<gene>
    <name evidence="2" type="ORF">CO185_01185</name>
</gene>
<evidence type="ECO:0000259" key="1">
    <source>
        <dbReference type="Pfam" id="PF11074"/>
    </source>
</evidence>